<organism evidence="2 3">
    <name type="scientific">Sphingomonas alpina</name>
    <dbReference type="NCBI Taxonomy" id="653931"/>
    <lineage>
        <taxon>Bacteria</taxon>
        <taxon>Pseudomonadati</taxon>
        <taxon>Pseudomonadota</taxon>
        <taxon>Alphaproteobacteria</taxon>
        <taxon>Sphingomonadales</taxon>
        <taxon>Sphingomonadaceae</taxon>
        <taxon>Sphingomonas</taxon>
    </lineage>
</organism>
<keyword evidence="3" id="KW-1185">Reference proteome</keyword>
<dbReference type="KEGG" id="spap:H3Z74_15585"/>
<sequence length="173" mass="18964">MRFISLMAFVIAPSVQPAPAHAQQVASEAYFGVVGRPCEVPDLKANLGPAATSSSPPIASDAKLVDDYIKAAERGDRRALKKLSTPEWLSSPVNASCLSAIKTLRKQCRDLTPYLLGDLEIRVAWACENRLVYRIFLTISDNKVANIWSATRPPAVYLPPQDPLRKSHPVPDK</sequence>
<accession>A0A7H0LES8</accession>
<protein>
    <submittedName>
        <fullName evidence="2">Uncharacterized protein</fullName>
    </submittedName>
</protein>
<evidence type="ECO:0000313" key="3">
    <source>
        <dbReference type="Proteomes" id="UP000516148"/>
    </source>
</evidence>
<reference evidence="2 3" key="1">
    <citation type="submission" date="2020-09" db="EMBL/GenBank/DDBJ databases">
        <title>Sphingomonas sp., a new species isolated from pork steak.</title>
        <authorList>
            <person name="Heidler von Heilborn D."/>
        </authorList>
    </citation>
    <scope>NUCLEOTIDE SEQUENCE [LARGE SCALE GENOMIC DNA]</scope>
    <source>
        <strain evidence="3">S8-3T</strain>
    </source>
</reference>
<dbReference type="EMBL" id="CP061038">
    <property type="protein sequence ID" value="QNQ08181.1"/>
    <property type="molecule type" value="Genomic_DNA"/>
</dbReference>
<dbReference type="Proteomes" id="UP000516148">
    <property type="component" value="Chromosome"/>
</dbReference>
<name>A0A7H0LES8_9SPHN</name>
<feature type="chain" id="PRO_5028865624" evidence="1">
    <location>
        <begin position="23"/>
        <end position="173"/>
    </location>
</feature>
<gene>
    <name evidence="2" type="ORF">H3Z74_15585</name>
</gene>
<evidence type="ECO:0000313" key="2">
    <source>
        <dbReference type="EMBL" id="QNQ08181.1"/>
    </source>
</evidence>
<feature type="signal peptide" evidence="1">
    <location>
        <begin position="1"/>
        <end position="22"/>
    </location>
</feature>
<evidence type="ECO:0000256" key="1">
    <source>
        <dbReference type="SAM" id="SignalP"/>
    </source>
</evidence>
<dbReference type="RefSeq" id="WP_187760510.1">
    <property type="nucleotide sequence ID" value="NZ_CP061038.1"/>
</dbReference>
<proteinExistence type="predicted"/>
<dbReference type="AlphaFoldDB" id="A0A7H0LES8"/>
<keyword evidence="1" id="KW-0732">Signal</keyword>